<dbReference type="PANTHER" id="PTHR11360:SF234">
    <property type="entry name" value="MFS-TYPE TRANSPORTER DBAD-RELATED"/>
    <property type="match status" value="1"/>
</dbReference>
<evidence type="ECO:0000259" key="5">
    <source>
        <dbReference type="PROSITE" id="PS50850"/>
    </source>
</evidence>
<comment type="subcellular location">
    <subcellularLocation>
        <location evidence="1">Membrane</location>
        <topology evidence="1">Multi-pass membrane protein</topology>
    </subcellularLocation>
</comment>
<reference evidence="7" key="1">
    <citation type="journal article" date="2014" name="Proc. Natl. Acad. Sci. U.S.A.">
        <title>Extensive sampling of basidiomycete genomes demonstrates inadequacy of the white-rot/brown-rot paradigm for wood decay fungi.</title>
        <authorList>
            <person name="Riley R."/>
            <person name="Salamov A.A."/>
            <person name="Brown D.W."/>
            <person name="Nagy L.G."/>
            <person name="Floudas D."/>
            <person name="Held B.W."/>
            <person name="Levasseur A."/>
            <person name="Lombard V."/>
            <person name="Morin E."/>
            <person name="Otillar R."/>
            <person name="Lindquist E.A."/>
            <person name="Sun H."/>
            <person name="LaButti K.M."/>
            <person name="Schmutz J."/>
            <person name="Jabbour D."/>
            <person name="Luo H."/>
            <person name="Baker S.E."/>
            <person name="Pisabarro A.G."/>
            <person name="Walton J.D."/>
            <person name="Blanchette R.A."/>
            <person name="Henrissat B."/>
            <person name="Martin F."/>
            <person name="Cullen D."/>
            <person name="Hibbett D.S."/>
            <person name="Grigoriev I.V."/>
        </authorList>
    </citation>
    <scope>NUCLEOTIDE SEQUENCE [LARGE SCALE GENOMIC DNA]</scope>
    <source>
        <strain evidence="7">FD-172 SS1</strain>
    </source>
</reference>
<dbReference type="EMBL" id="KL198122">
    <property type="protein sequence ID" value="KDQ06837.1"/>
    <property type="molecule type" value="Genomic_DNA"/>
</dbReference>
<feature type="region of interest" description="Disordered" evidence="3">
    <location>
        <begin position="1"/>
        <end position="51"/>
    </location>
</feature>
<dbReference type="SUPFAM" id="SSF103473">
    <property type="entry name" value="MFS general substrate transporter"/>
    <property type="match status" value="1"/>
</dbReference>
<keyword evidence="4" id="KW-0812">Transmembrane</keyword>
<dbReference type="Gene3D" id="1.20.1250.20">
    <property type="entry name" value="MFS general substrate transporter like domains"/>
    <property type="match status" value="2"/>
</dbReference>
<feature type="transmembrane region" description="Helical" evidence="4">
    <location>
        <begin position="323"/>
        <end position="342"/>
    </location>
</feature>
<keyword evidence="4" id="KW-1133">Transmembrane helix</keyword>
<feature type="transmembrane region" description="Helical" evidence="4">
    <location>
        <begin position="216"/>
        <end position="236"/>
    </location>
</feature>
<evidence type="ECO:0000256" key="1">
    <source>
        <dbReference type="ARBA" id="ARBA00004141"/>
    </source>
</evidence>
<evidence type="ECO:0000256" key="2">
    <source>
        <dbReference type="ARBA" id="ARBA00006727"/>
    </source>
</evidence>
<dbReference type="PROSITE" id="PS50850">
    <property type="entry name" value="MFS"/>
    <property type="match status" value="1"/>
</dbReference>
<feature type="transmembrane region" description="Helical" evidence="4">
    <location>
        <begin position="150"/>
        <end position="172"/>
    </location>
</feature>
<dbReference type="InParanoid" id="A0A067M4S7"/>
<keyword evidence="7" id="KW-1185">Reference proteome</keyword>
<name>A0A067M4S7_BOTB1</name>
<sequence length="448" mass="48479">MPGDAHNIETTLGVDDMDPTTRKTQPELPTHVLEDEKTLPEEESEEGDYEQDIPDGGLGWLMAVSGSFLIFSSFGFANSWGVQYYRTEILQDTPPATVAWIGSIQYCLILLPSALTGYLMDHRHFRGPLHTASVICIVSVFLVAECKKYWQFMLVQGVLYGLSAGFLFGPILPLMQHWFRRRRATAYGITATGSSTGGTVLPIVVRKLIPMIGFKWTIRVVGFIFFLTIGVPNLVLRTRYPPTKSKSGLLDMSIFKSAPYSFHVAGLFVSFLGMYTVLTYIDVAGVSAGLDPNFTFYLVSIANAGSAVGRLSGGLMGDRIGPINTLIPMTLAAAVTTFAWPYCTTKAALIPLAILYGMCSGVFMGICAAIPSPPSNPVNPQDRGRMVGMLFTIASIGSLVGPPISGAIHDKYGGFHQVSIYAGCMIVFAAVLLTCARQAAIGRVWGII</sequence>
<dbReference type="HOGENOM" id="CLU_001265_1_1_1"/>
<keyword evidence="4" id="KW-0472">Membrane</keyword>
<evidence type="ECO:0000313" key="7">
    <source>
        <dbReference type="Proteomes" id="UP000027195"/>
    </source>
</evidence>
<feature type="transmembrane region" description="Helical" evidence="4">
    <location>
        <begin position="414"/>
        <end position="433"/>
    </location>
</feature>
<organism evidence="6 7">
    <name type="scientific">Botryobasidium botryosum (strain FD-172 SS1)</name>
    <dbReference type="NCBI Taxonomy" id="930990"/>
    <lineage>
        <taxon>Eukaryota</taxon>
        <taxon>Fungi</taxon>
        <taxon>Dikarya</taxon>
        <taxon>Basidiomycota</taxon>
        <taxon>Agaricomycotina</taxon>
        <taxon>Agaricomycetes</taxon>
        <taxon>Cantharellales</taxon>
        <taxon>Botryobasidiaceae</taxon>
        <taxon>Botryobasidium</taxon>
    </lineage>
</organism>
<gene>
    <name evidence="6" type="ORF">BOTBODRAFT_192820</name>
</gene>
<dbReference type="InterPro" id="IPR050327">
    <property type="entry name" value="Proton-linked_MCT"/>
</dbReference>
<feature type="transmembrane region" description="Helical" evidence="4">
    <location>
        <begin position="257"/>
        <end position="281"/>
    </location>
</feature>
<feature type="transmembrane region" description="Helical" evidence="4">
    <location>
        <begin position="58"/>
        <end position="77"/>
    </location>
</feature>
<feature type="compositionally biased region" description="Acidic residues" evidence="3">
    <location>
        <begin position="41"/>
        <end position="51"/>
    </location>
</feature>
<dbReference type="InterPro" id="IPR011701">
    <property type="entry name" value="MFS"/>
</dbReference>
<evidence type="ECO:0000256" key="3">
    <source>
        <dbReference type="SAM" id="MobiDB-lite"/>
    </source>
</evidence>
<proteinExistence type="inferred from homology"/>
<dbReference type="GO" id="GO:0016020">
    <property type="term" value="C:membrane"/>
    <property type="evidence" value="ECO:0007669"/>
    <property type="project" value="UniProtKB-SubCell"/>
</dbReference>
<feature type="transmembrane region" description="Helical" evidence="4">
    <location>
        <begin position="390"/>
        <end position="408"/>
    </location>
</feature>
<accession>A0A067M4S7</accession>
<evidence type="ECO:0000256" key="4">
    <source>
        <dbReference type="SAM" id="Phobius"/>
    </source>
</evidence>
<dbReference type="OrthoDB" id="6509908at2759"/>
<dbReference type="Pfam" id="PF07690">
    <property type="entry name" value="MFS_1"/>
    <property type="match status" value="1"/>
</dbReference>
<dbReference type="GO" id="GO:0022857">
    <property type="term" value="F:transmembrane transporter activity"/>
    <property type="evidence" value="ECO:0007669"/>
    <property type="project" value="InterPro"/>
</dbReference>
<dbReference type="AlphaFoldDB" id="A0A067M4S7"/>
<dbReference type="PANTHER" id="PTHR11360">
    <property type="entry name" value="MONOCARBOXYLATE TRANSPORTER"/>
    <property type="match status" value="1"/>
</dbReference>
<dbReference type="InterPro" id="IPR036259">
    <property type="entry name" value="MFS_trans_sf"/>
</dbReference>
<protein>
    <recommendedName>
        <fullName evidence="5">Major facilitator superfamily (MFS) profile domain-containing protein</fullName>
    </recommendedName>
</protein>
<feature type="transmembrane region" description="Helical" evidence="4">
    <location>
        <begin position="97"/>
        <end position="120"/>
    </location>
</feature>
<feature type="domain" description="Major facilitator superfamily (MFS) profile" evidence="5">
    <location>
        <begin position="259"/>
        <end position="448"/>
    </location>
</feature>
<dbReference type="Proteomes" id="UP000027195">
    <property type="component" value="Unassembled WGS sequence"/>
</dbReference>
<evidence type="ECO:0000313" key="6">
    <source>
        <dbReference type="EMBL" id="KDQ06837.1"/>
    </source>
</evidence>
<feature type="transmembrane region" description="Helical" evidence="4">
    <location>
        <begin position="348"/>
        <end position="370"/>
    </location>
</feature>
<comment type="similarity">
    <text evidence="2">Belongs to the major facilitator superfamily. Monocarboxylate porter (TC 2.A.1.13) family.</text>
</comment>
<feature type="transmembrane region" description="Helical" evidence="4">
    <location>
        <begin position="184"/>
        <end position="204"/>
    </location>
</feature>
<dbReference type="InterPro" id="IPR020846">
    <property type="entry name" value="MFS_dom"/>
</dbReference>